<gene>
    <name evidence="2" type="ORF">FMM05_18805</name>
</gene>
<dbReference type="OrthoDB" id="1273979at2"/>
<feature type="transmembrane region" description="Helical" evidence="1">
    <location>
        <begin position="52"/>
        <end position="72"/>
    </location>
</feature>
<reference evidence="2 3" key="1">
    <citation type="submission" date="2019-07" db="EMBL/GenBank/DDBJ databases">
        <title>Flavobacterium sp. nov., isolated from glacier ice.</title>
        <authorList>
            <person name="Liu Q."/>
            <person name="Xin Y.-H."/>
        </authorList>
    </citation>
    <scope>NUCLEOTIDE SEQUENCE [LARGE SCALE GENOMIC DNA]</scope>
    <source>
        <strain evidence="2 3">ZT4R6</strain>
    </source>
</reference>
<evidence type="ECO:0000313" key="3">
    <source>
        <dbReference type="Proteomes" id="UP000320643"/>
    </source>
</evidence>
<proteinExistence type="predicted"/>
<dbReference type="AlphaFoldDB" id="A0A552UUY3"/>
<keyword evidence="1" id="KW-0472">Membrane</keyword>
<organism evidence="2 3">
    <name type="scientific">Flavobacterium zepuense</name>
    <dbReference type="NCBI Taxonomy" id="2593302"/>
    <lineage>
        <taxon>Bacteria</taxon>
        <taxon>Pseudomonadati</taxon>
        <taxon>Bacteroidota</taxon>
        <taxon>Flavobacteriia</taxon>
        <taxon>Flavobacteriales</taxon>
        <taxon>Flavobacteriaceae</taxon>
        <taxon>Flavobacterium</taxon>
    </lineage>
</organism>
<dbReference type="EMBL" id="VJVZ01000015">
    <property type="protein sequence ID" value="TRW22009.1"/>
    <property type="molecule type" value="Genomic_DNA"/>
</dbReference>
<sequence>MANSVYQINKGINASIEFKGLKAQYIWYLGGGVVALMIVFAAMYLIGLQSFVCIGIILLAGTGLVMKVYGMSNKYGEHGLMKALARKQVPKVLRSRSRSIFIMRKEQK</sequence>
<protein>
    <submittedName>
        <fullName evidence="2">DUF4133 domain-containing protein</fullName>
    </submittedName>
</protein>
<keyword evidence="1" id="KW-0812">Transmembrane</keyword>
<dbReference type="Pfam" id="PF13571">
    <property type="entry name" value="DUF4133"/>
    <property type="match status" value="1"/>
</dbReference>
<accession>A0A552UUY3</accession>
<name>A0A552UUY3_9FLAO</name>
<evidence type="ECO:0000256" key="1">
    <source>
        <dbReference type="SAM" id="Phobius"/>
    </source>
</evidence>
<dbReference type="Proteomes" id="UP000320643">
    <property type="component" value="Unassembled WGS sequence"/>
</dbReference>
<keyword evidence="3" id="KW-1185">Reference proteome</keyword>
<dbReference type="InterPro" id="IPR025407">
    <property type="entry name" value="DUF4133"/>
</dbReference>
<evidence type="ECO:0000313" key="2">
    <source>
        <dbReference type="EMBL" id="TRW22009.1"/>
    </source>
</evidence>
<keyword evidence="1" id="KW-1133">Transmembrane helix</keyword>
<dbReference type="RefSeq" id="WP_143374976.1">
    <property type="nucleotide sequence ID" value="NZ_VJVZ01000015.1"/>
</dbReference>
<comment type="caution">
    <text evidence="2">The sequence shown here is derived from an EMBL/GenBank/DDBJ whole genome shotgun (WGS) entry which is preliminary data.</text>
</comment>
<feature type="transmembrane region" description="Helical" evidence="1">
    <location>
        <begin position="25"/>
        <end position="46"/>
    </location>
</feature>